<sequence length="120" mass="13809">MRSEGSVPSSVEREQELGNDSATEHESEDNQTPQEADMDLDSDTTLPDWKLTGEEAEWPLSRLKLLRRSAPIHEVVPMAYQNNHWLRGAVRRLEEELAAERAKTKRLHMELEQLRAFSAQ</sequence>
<evidence type="ECO:0000313" key="3">
    <source>
        <dbReference type="Proteomes" id="UP000799118"/>
    </source>
</evidence>
<dbReference type="EMBL" id="ML769514">
    <property type="protein sequence ID" value="KAE9396388.1"/>
    <property type="molecule type" value="Genomic_DNA"/>
</dbReference>
<evidence type="ECO:0000313" key="2">
    <source>
        <dbReference type="EMBL" id="KAE9396388.1"/>
    </source>
</evidence>
<feature type="region of interest" description="Disordered" evidence="1">
    <location>
        <begin position="1"/>
        <end position="53"/>
    </location>
</feature>
<keyword evidence="3" id="KW-1185">Reference proteome</keyword>
<organism evidence="2 3">
    <name type="scientific">Gymnopus androsaceus JB14</name>
    <dbReference type="NCBI Taxonomy" id="1447944"/>
    <lineage>
        <taxon>Eukaryota</taxon>
        <taxon>Fungi</taxon>
        <taxon>Dikarya</taxon>
        <taxon>Basidiomycota</taxon>
        <taxon>Agaricomycotina</taxon>
        <taxon>Agaricomycetes</taxon>
        <taxon>Agaricomycetidae</taxon>
        <taxon>Agaricales</taxon>
        <taxon>Marasmiineae</taxon>
        <taxon>Omphalotaceae</taxon>
        <taxon>Gymnopus</taxon>
    </lineage>
</organism>
<gene>
    <name evidence="2" type="ORF">BT96DRAFT_941716</name>
</gene>
<reference evidence="2" key="1">
    <citation type="journal article" date="2019" name="Environ. Microbiol.">
        <title>Fungal ecological strategies reflected in gene transcription - a case study of two litter decomposers.</title>
        <authorList>
            <person name="Barbi F."/>
            <person name="Kohler A."/>
            <person name="Barry K."/>
            <person name="Baskaran P."/>
            <person name="Daum C."/>
            <person name="Fauchery L."/>
            <person name="Ihrmark K."/>
            <person name="Kuo A."/>
            <person name="LaButti K."/>
            <person name="Lipzen A."/>
            <person name="Morin E."/>
            <person name="Grigoriev I.V."/>
            <person name="Henrissat B."/>
            <person name="Lindahl B."/>
            <person name="Martin F."/>
        </authorList>
    </citation>
    <scope>NUCLEOTIDE SEQUENCE</scope>
    <source>
        <strain evidence="2">JB14</strain>
    </source>
</reference>
<protein>
    <submittedName>
        <fullName evidence="2">Uncharacterized protein</fullName>
    </submittedName>
</protein>
<evidence type="ECO:0000256" key="1">
    <source>
        <dbReference type="SAM" id="MobiDB-lite"/>
    </source>
</evidence>
<dbReference type="Proteomes" id="UP000799118">
    <property type="component" value="Unassembled WGS sequence"/>
</dbReference>
<name>A0A6A4HFC7_9AGAR</name>
<proteinExistence type="predicted"/>
<dbReference type="AlphaFoldDB" id="A0A6A4HFC7"/>
<accession>A0A6A4HFC7</accession>